<evidence type="ECO:0000313" key="3">
    <source>
        <dbReference type="Proteomes" id="UP000050360"/>
    </source>
</evidence>
<dbReference type="Pfam" id="PF13519">
    <property type="entry name" value="VWA_2"/>
    <property type="match status" value="1"/>
</dbReference>
<protein>
    <recommendedName>
        <fullName evidence="1">VWFA domain-containing protein</fullName>
    </recommendedName>
</protein>
<dbReference type="Proteomes" id="UP000050360">
    <property type="component" value="Unassembled WGS sequence"/>
</dbReference>
<feature type="domain" description="VWFA" evidence="1">
    <location>
        <begin position="341"/>
        <end position="435"/>
    </location>
</feature>
<reference evidence="2 3" key="1">
    <citation type="submission" date="2015-09" db="EMBL/GenBank/DDBJ databases">
        <title>A metagenomics-based metabolic model of nitrate-dependent anaerobic oxidation of methane by Methanoperedens-like archaea.</title>
        <authorList>
            <person name="Arshad A."/>
            <person name="Speth D.R."/>
            <person name="De Graaf R.M."/>
            <person name="Op Den Camp H.J."/>
            <person name="Jetten M.S."/>
            <person name="Welte C.U."/>
        </authorList>
    </citation>
    <scope>NUCLEOTIDE SEQUENCE [LARGE SCALE GENOMIC DNA]</scope>
</reference>
<dbReference type="EMBL" id="LKCM01000128">
    <property type="protein sequence ID" value="KPQ43779.1"/>
    <property type="molecule type" value="Genomic_DNA"/>
</dbReference>
<dbReference type="Gene3D" id="3.40.50.410">
    <property type="entry name" value="von Willebrand factor, type A domain"/>
    <property type="match status" value="1"/>
</dbReference>
<dbReference type="SUPFAM" id="SSF53300">
    <property type="entry name" value="vWA-like"/>
    <property type="match status" value="1"/>
</dbReference>
<sequence>MRPLTPSLERLSDEIRKHYALTNVDIKITSDRAMKNVLKTVGAFVWNIILFSDGLLKKSRNLQTTVLVHEFGHRVYFPETRAKQEVYSIVAEQAGIPKHSTGRFLNIIGDLLINRANLYDLWHKQMYRGLKESYFSPKKESKVYDDYTFFLNILNASLHEYRSHKTPVLTSIEEKAYNLLFRDVRPNKDRVKDLAALLKPLFQTQHLPEIKKRGRMPLPGSEMPFSEDLKDDDMREIAKELEDLLQGADVPESIKENKRLLRELRRRRALGLALPRIESSSVNLKTRSPSGMWSPEESVNDLDIKSSIASYGRIIPGETTLRIRTLEGPLCVDGTGYQLTMLLDVSTSMKINGRDERMIDAAVALNRAAKKNNHSVSIITFGKHEKIVQVPTLDHIAAEEKIFGIETNQDDTKIYPALQLIKTGSRKPLVYILTDAGIYDIIERKVAESLRKITIGGKCILFLIGCEDELDDETKKVLKEMKVQVYLVPDGEDYTGAIVKSALRL</sequence>
<proteinExistence type="predicted"/>
<gene>
    <name evidence="2" type="ORF">MPEBLZ_01653</name>
</gene>
<evidence type="ECO:0000259" key="1">
    <source>
        <dbReference type="Pfam" id="PF13519"/>
    </source>
</evidence>
<organism evidence="2 3">
    <name type="scientific">Candidatus Methanoperedens nitratireducens</name>
    <dbReference type="NCBI Taxonomy" id="1392998"/>
    <lineage>
        <taxon>Archaea</taxon>
        <taxon>Methanobacteriati</taxon>
        <taxon>Methanobacteriota</taxon>
        <taxon>Stenosarchaea group</taxon>
        <taxon>Methanomicrobia</taxon>
        <taxon>Methanosarcinales</taxon>
        <taxon>ANME-2 cluster</taxon>
        <taxon>Candidatus Methanoperedentaceae</taxon>
        <taxon>Candidatus Methanoperedens</taxon>
    </lineage>
</organism>
<dbReference type="InterPro" id="IPR002035">
    <property type="entry name" value="VWF_A"/>
</dbReference>
<dbReference type="AlphaFoldDB" id="A0A0P7ZG33"/>
<dbReference type="InterPro" id="IPR036465">
    <property type="entry name" value="vWFA_dom_sf"/>
</dbReference>
<comment type="caution">
    <text evidence="2">The sequence shown here is derived from an EMBL/GenBank/DDBJ whole genome shotgun (WGS) entry which is preliminary data.</text>
</comment>
<evidence type="ECO:0000313" key="2">
    <source>
        <dbReference type="EMBL" id="KPQ43779.1"/>
    </source>
</evidence>
<name>A0A0P7ZG33_9EURY</name>
<accession>A0A0P7ZG33</accession>